<comment type="caution">
    <text evidence="1">The sequence shown here is derived from an EMBL/GenBank/DDBJ whole genome shotgun (WGS) entry which is preliminary data.</text>
</comment>
<accession>X1LKD9</accession>
<reference evidence="1" key="1">
    <citation type="journal article" date="2014" name="Front. Microbiol.">
        <title>High frequency of phylogenetically diverse reductive dehalogenase-homologous genes in deep subseafloor sedimentary metagenomes.</title>
        <authorList>
            <person name="Kawai M."/>
            <person name="Futagami T."/>
            <person name="Toyoda A."/>
            <person name="Takaki Y."/>
            <person name="Nishi S."/>
            <person name="Hori S."/>
            <person name="Arai W."/>
            <person name="Tsubouchi T."/>
            <person name="Morono Y."/>
            <person name="Uchiyama I."/>
            <person name="Ito T."/>
            <person name="Fujiyama A."/>
            <person name="Inagaki F."/>
            <person name="Takami H."/>
        </authorList>
    </citation>
    <scope>NUCLEOTIDE SEQUENCE</scope>
    <source>
        <strain evidence="1">Expedition CK06-06</strain>
    </source>
</reference>
<evidence type="ECO:0008006" key="2">
    <source>
        <dbReference type="Google" id="ProtNLM"/>
    </source>
</evidence>
<dbReference type="GO" id="GO:0051536">
    <property type="term" value="F:iron-sulfur cluster binding"/>
    <property type="evidence" value="ECO:0007669"/>
    <property type="project" value="InterPro"/>
</dbReference>
<organism evidence="1">
    <name type="scientific">marine sediment metagenome</name>
    <dbReference type="NCBI Taxonomy" id="412755"/>
    <lineage>
        <taxon>unclassified sequences</taxon>
        <taxon>metagenomes</taxon>
        <taxon>ecological metagenomes</taxon>
    </lineage>
</organism>
<dbReference type="SUPFAM" id="SSF54292">
    <property type="entry name" value="2Fe-2S ferredoxin-like"/>
    <property type="match status" value="1"/>
</dbReference>
<dbReference type="AlphaFoldDB" id="X1LKD9"/>
<sequence>MQEVKLTINGQEVIVEEGTTVLEAAKRIGIKIPTLCTMPELGFTPGSCRVCVVEVEDLKYLIKNLERSVLIHKKKHLSLFLLMILGFPNHCLCPSLKQF</sequence>
<dbReference type="CDD" id="cd00207">
    <property type="entry name" value="fer2"/>
    <property type="match status" value="1"/>
</dbReference>
<dbReference type="EMBL" id="BARU01046901">
    <property type="protein sequence ID" value="GAH94583.1"/>
    <property type="molecule type" value="Genomic_DNA"/>
</dbReference>
<dbReference type="Gene3D" id="3.10.20.740">
    <property type="match status" value="1"/>
</dbReference>
<gene>
    <name evidence="1" type="ORF">S03H2_70533</name>
</gene>
<proteinExistence type="predicted"/>
<dbReference type="InterPro" id="IPR036010">
    <property type="entry name" value="2Fe-2S_ferredoxin-like_sf"/>
</dbReference>
<evidence type="ECO:0000313" key="1">
    <source>
        <dbReference type="EMBL" id="GAH94583.1"/>
    </source>
</evidence>
<protein>
    <recommendedName>
        <fullName evidence="2">2Fe-2S ferredoxin-type domain-containing protein</fullName>
    </recommendedName>
</protein>
<dbReference type="Pfam" id="PF13510">
    <property type="entry name" value="Fer2_4"/>
    <property type="match status" value="1"/>
</dbReference>
<name>X1LKD9_9ZZZZ</name>
<dbReference type="InterPro" id="IPR001041">
    <property type="entry name" value="2Fe-2S_ferredoxin-type"/>
</dbReference>